<feature type="transmembrane region" description="Helical" evidence="1">
    <location>
        <begin position="149"/>
        <end position="167"/>
    </location>
</feature>
<dbReference type="CDD" id="cd05709">
    <property type="entry name" value="S2P-M50"/>
    <property type="match status" value="1"/>
</dbReference>
<proteinExistence type="predicted"/>
<evidence type="ECO:0000313" key="3">
    <source>
        <dbReference type="Proteomes" id="UP000029267"/>
    </source>
</evidence>
<evidence type="ECO:0000256" key="1">
    <source>
        <dbReference type="SAM" id="Phobius"/>
    </source>
</evidence>
<feature type="transmembrane region" description="Helical" evidence="1">
    <location>
        <begin position="213"/>
        <end position="237"/>
    </location>
</feature>
<dbReference type="InterPro" id="IPR001193">
    <property type="entry name" value="MBTPS2"/>
</dbReference>
<dbReference type="RefSeq" id="WP_324698751.1">
    <property type="nucleotide sequence ID" value="NZ_JPYA02000002.1"/>
</dbReference>
<feature type="transmembrane region" description="Helical" evidence="1">
    <location>
        <begin position="340"/>
        <end position="365"/>
    </location>
</feature>
<dbReference type="EMBL" id="JPYA02000002">
    <property type="protein sequence ID" value="MEB3750927.1"/>
    <property type="molecule type" value="Genomic_DNA"/>
</dbReference>
<feature type="transmembrane region" description="Helical" evidence="1">
    <location>
        <begin position="243"/>
        <end position="263"/>
    </location>
</feature>
<keyword evidence="1" id="KW-0472">Membrane</keyword>
<evidence type="ECO:0000313" key="2">
    <source>
        <dbReference type="EMBL" id="MEB3750927.1"/>
    </source>
</evidence>
<keyword evidence="1" id="KW-0812">Transmembrane</keyword>
<dbReference type="Proteomes" id="UP000029267">
    <property type="component" value="Unassembled WGS sequence"/>
</dbReference>
<feature type="transmembrane region" description="Helical" evidence="1">
    <location>
        <begin position="310"/>
        <end position="334"/>
    </location>
</feature>
<organism evidence="2 3">
    <name type="scientific">Geobacillus icigianus</name>
    <dbReference type="NCBI Taxonomy" id="1430331"/>
    <lineage>
        <taxon>Bacteria</taxon>
        <taxon>Bacillati</taxon>
        <taxon>Bacillota</taxon>
        <taxon>Bacilli</taxon>
        <taxon>Bacillales</taxon>
        <taxon>Anoxybacillaceae</taxon>
        <taxon>Geobacillus</taxon>
    </lineage>
</organism>
<name>A0ABU6BG77_9BACL</name>
<dbReference type="PANTHER" id="PTHR13325">
    <property type="entry name" value="PROTEASE M50 MEMBRANE-BOUND TRANSCRIPTION FACTOR SITE 2 PROTEASE"/>
    <property type="match status" value="1"/>
</dbReference>
<sequence>MTIDIKNLDMNGIEFIQYKDYFIIKRYGKYFRLGVPEANMLQELTVHRDVQAVLSKYRINEEDFSKFIHALEECGVVGDVKKERKNILFYRFKLINPDTYLDLIVNKFLSNKTANRLLLIFSVLIIMMGLIDLLKNISQITYGFFRDFVFFDLITFYIATILVIFLHELGHGIACKYFGGKVEEIGFLLIFFSPALYCDVSGIWSFKEKKKKIITLIAGVYVQLIIFSLCSIIYDLYFGQSTWLATFILWNVLMIFSNILPFLKLDGYWILSNIVEIPNLYEKSLKLALGRGEEVLFDEREIFKKKFIKVFGILNIVFVFMSVAAGFVGIYYVSINIGGYFQYVILFFEGITYFLVLIFFGLFLYKLSKQKSLR</sequence>
<accession>A0ABU6BG77</accession>
<evidence type="ECO:0008006" key="4">
    <source>
        <dbReference type="Google" id="ProtNLM"/>
    </source>
</evidence>
<gene>
    <name evidence="2" type="ORF">EP10_001768</name>
</gene>
<keyword evidence="1" id="KW-1133">Transmembrane helix</keyword>
<reference evidence="2 3" key="1">
    <citation type="journal article" date="2014" name="Genome Announc.">
        <title>Draft Genome Sequence of Geobacillus icigianus Strain G1w1T Isolated from Hot Springs in the Valley of Geysers, Kamchatka (Russian Federation).</title>
        <authorList>
            <person name="Bryanskaya A.V."/>
            <person name="Rozanov A.S."/>
            <person name="Logacheva M.D."/>
            <person name="Kotenko A.V."/>
            <person name="Peltek S.E."/>
        </authorList>
    </citation>
    <scope>NUCLEOTIDE SEQUENCE [LARGE SCALE GENOMIC DNA]</scope>
    <source>
        <strain evidence="2 3">G1w1</strain>
    </source>
</reference>
<protein>
    <recommendedName>
        <fullName evidence="4">Peptidase M50</fullName>
    </recommendedName>
</protein>
<keyword evidence="3" id="KW-1185">Reference proteome</keyword>
<comment type="caution">
    <text evidence="2">The sequence shown here is derived from an EMBL/GenBank/DDBJ whole genome shotgun (WGS) entry which is preliminary data.</text>
</comment>
<feature type="transmembrane region" description="Helical" evidence="1">
    <location>
        <begin position="117"/>
        <end position="137"/>
    </location>
</feature>
<dbReference type="PANTHER" id="PTHR13325:SF3">
    <property type="entry name" value="MEMBRANE-BOUND TRANSCRIPTION FACTOR SITE-2 PROTEASE"/>
    <property type="match status" value="1"/>
</dbReference>